<reference evidence="1 2" key="1">
    <citation type="submission" date="2023-11" db="EMBL/GenBank/DDBJ databases">
        <title>An acidophilic fungus is an integral part of prey digestion in a carnivorous sundew plant.</title>
        <authorList>
            <person name="Tsai I.J."/>
        </authorList>
    </citation>
    <scope>NUCLEOTIDE SEQUENCE [LARGE SCALE GENOMIC DNA]</scope>
    <source>
        <strain evidence="1">169a</strain>
    </source>
</reference>
<proteinExistence type="predicted"/>
<evidence type="ECO:0000313" key="2">
    <source>
        <dbReference type="Proteomes" id="UP001303373"/>
    </source>
</evidence>
<sequence length="436" mass="49937">MNETLPVERGWTDSGRSLDDLDQTTWWETFGEQVDIEKLDPTVLAFLQRAWNGFSQADPPHLFHRFLGGLAPPGLMFNNAMYADDEDDSNKCRYITLYTGNKALGKSHPLGLVYDQRAHKAMQHISMADISITMNGRQVWLHFEVILEAFLDMIDQGKVLAVNDTYQGEQQRTAPWIMPSFTDGDFRDTLQAFEALVESIEYQIPHFDKSWPAKYGLFNSAWISIMPENSFARKFLENARVPHFKYLAPGLQLAQRQIFDSTSVEEGRLRPVLLFENDRKAHRETSRAPWGQEMPIAPFHPDFNPRDDFPAGLYLTETEPNSIHPFEDGCKLVLPFPVGENGWARTSDDALFGETIISKGPTARPNPRSTLIYQQGFNHFIEMHDVQLKHVLARWTEMVTTGKWEVDSQGVTGGIEKWGDSDTGDEWQLYQLPIHW</sequence>
<dbReference type="EMBL" id="CP138582">
    <property type="protein sequence ID" value="WPG99291.1"/>
    <property type="molecule type" value="Genomic_DNA"/>
</dbReference>
<gene>
    <name evidence="1" type="ORF">R9X50_00210400</name>
</gene>
<name>A0AAQ3M076_9PEZI</name>
<accession>A0AAQ3M076</accession>
<organism evidence="1 2">
    <name type="scientific">Acrodontium crateriforme</name>
    <dbReference type="NCBI Taxonomy" id="150365"/>
    <lineage>
        <taxon>Eukaryota</taxon>
        <taxon>Fungi</taxon>
        <taxon>Dikarya</taxon>
        <taxon>Ascomycota</taxon>
        <taxon>Pezizomycotina</taxon>
        <taxon>Dothideomycetes</taxon>
        <taxon>Dothideomycetidae</taxon>
        <taxon>Mycosphaerellales</taxon>
        <taxon>Teratosphaeriaceae</taxon>
        <taxon>Acrodontium</taxon>
    </lineage>
</organism>
<evidence type="ECO:0000313" key="1">
    <source>
        <dbReference type="EMBL" id="WPG99291.1"/>
    </source>
</evidence>
<protein>
    <submittedName>
        <fullName evidence="1">Uncharacterized protein</fullName>
    </submittedName>
</protein>
<dbReference type="Proteomes" id="UP001303373">
    <property type="component" value="Chromosome 3"/>
</dbReference>
<dbReference type="AlphaFoldDB" id="A0AAQ3M076"/>
<keyword evidence="2" id="KW-1185">Reference proteome</keyword>